<dbReference type="InterPro" id="IPR023214">
    <property type="entry name" value="HAD_sf"/>
</dbReference>
<dbReference type="KEGG" id="rmr:Rmar_1239"/>
<dbReference type="SUPFAM" id="SSF56784">
    <property type="entry name" value="HAD-like"/>
    <property type="match status" value="1"/>
</dbReference>
<keyword evidence="1" id="KW-0732">Signal</keyword>
<gene>
    <name evidence="2" type="ordered locus">Rmar_1239</name>
</gene>
<proteinExistence type="predicted"/>
<dbReference type="Pfam" id="PF03767">
    <property type="entry name" value="Acid_phosphat_B"/>
    <property type="match status" value="1"/>
</dbReference>
<dbReference type="OrthoDB" id="395856at2"/>
<dbReference type="Proteomes" id="UP000002221">
    <property type="component" value="Chromosome"/>
</dbReference>
<dbReference type="PANTHER" id="PTHR31284">
    <property type="entry name" value="ACID PHOSPHATASE-LIKE PROTEIN"/>
    <property type="match status" value="1"/>
</dbReference>
<keyword evidence="3" id="KW-1185">Reference proteome</keyword>
<dbReference type="eggNOG" id="COG2503">
    <property type="taxonomic scope" value="Bacteria"/>
</dbReference>
<organism evidence="2 3">
    <name type="scientific">Rhodothermus marinus (strain ATCC 43812 / DSM 4252 / R-10)</name>
    <name type="common">Rhodothermus obamensis</name>
    <dbReference type="NCBI Taxonomy" id="518766"/>
    <lineage>
        <taxon>Bacteria</taxon>
        <taxon>Pseudomonadati</taxon>
        <taxon>Rhodothermota</taxon>
        <taxon>Rhodothermia</taxon>
        <taxon>Rhodothermales</taxon>
        <taxon>Rhodothermaceae</taxon>
        <taxon>Rhodothermus</taxon>
    </lineage>
</organism>
<keyword evidence="2" id="KW-0449">Lipoprotein</keyword>
<sequence>MKSRAMVWMAGVLVLVGCTGSRPVSQRPGLLSTRWVQTSAEYTALALQAYEMARRQLVQALSDSTWTAYPAQADAPDLARRPPAVIVDVDETVLDNSPYQAWLVATGRTFAPESWARWVQAAQAEPVPGAVVFVQEARRHGVQVFYVTNRTADLEEATRRNLQAVGFPLPDTLDVILTRGERPEWASSDKEPRRVFLGQRYRILLQIGDQLGDFMSDPETRAEARRALVRRYRSWWGTRWIVLPNPQYGAWQRAPDSLRTWPGN</sequence>
<name>D0MI21_RHOM4</name>
<dbReference type="InterPro" id="IPR036412">
    <property type="entry name" value="HAD-like_sf"/>
</dbReference>
<dbReference type="HOGENOM" id="CLU_052352_0_1_10"/>
<dbReference type="SFLD" id="SFLDS00003">
    <property type="entry name" value="Haloacid_Dehalogenase"/>
    <property type="match status" value="1"/>
</dbReference>
<dbReference type="EMBL" id="CP001807">
    <property type="protein sequence ID" value="ACY48129.1"/>
    <property type="molecule type" value="Genomic_DNA"/>
</dbReference>
<protein>
    <submittedName>
        <fullName evidence="2">5'-nucleotidase, lipoprotein e(P4) family</fullName>
    </submittedName>
</protein>
<evidence type="ECO:0000256" key="1">
    <source>
        <dbReference type="ARBA" id="ARBA00022729"/>
    </source>
</evidence>
<dbReference type="PANTHER" id="PTHR31284:SF10">
    <property type="entry name" value="ACID PHOSPHATASE-LIKE PROTEIN"/>
    <property type="match status" value="1"/>
</dbReference>
<dbReference type="PIRSF" id="PIRSF019271">
    <property type="entry name" value="Acid_Ptase_C"/>
    <property type="match status" value="1"/>
</dbReference>
<dbReference type="STRING" id="518766.Rmar_1239"/>
<dbReference type="Gene3D" id="3.40.50.1000">
    <property type="entry name" value="HAD superfamily/HAD-like"/>
    <property type="match status" value="1"/>
</dbReference>
<dbReference type="PROSITE" id="PS51257">
    <property type="entry name" value="PROKAR_LIPOPROTEIN"/>
    <property type="match status" value="1"/>
</dbReference>
<evidence type="ECO:0000313" key="2">
    <source>
        <dbReference type="EMBL" id="ACY48129.1"/>
    </source>
</evidence>
<dbReference type="CDD" id="cd07534">
    <property type="entry name" value="HAD_CAP"/>
    <property type="match status" value="1"/>
</dbReference>
<reference evidence="2 3" key="1">
    <citation type="journal article" date="2009" name="Stand. Genomic Sci.">
        <title>Complete genome sequence of Rhodothermus marinus type strain (R-10).</title>
        <authorList>
            <person name="Nolan M."/>
            <person name="Tindall B.J."/>
            <person name="Pomrenke H."/>
            <person name="Lapidus A."/>
            <person name="Copeland A."/>
            <person name="Glavina Del Rio T."/>
            <person name="Lucas S."/>
            <person name="Chen F."/>
            <person name="Tice H."/>
            <person name="Cheng J.F."/>
            <person name="Saunders E."/>
            <person name="Han C."/>
            <person name="Bruce D."/>
            <person name="Goodwin L."/>
            <person name="Chain P."/>
            <person name="Pitluck S."/>
            <person name="Ovchinikova G."/>
            <person name="Pati A."/>
            <person name="Ivanova N."/>
            <person name="Mavromatis K."/>
            <person name="Chen A."/>
            <person name="Palaniappan K."/>
            <person name="Land M."/>
            <person name="Hauser L."/>
            <person name="Chang Y.J."/>
            <person name="Jeffries C.D."/>
            <person name="Brettin T."/>
            <person name="Goker M."/>
            <person name="Bristow J."/>
            <person name="Eisen J.A."/>
            <person name="Markowitz V."/>
            <person name="Hugenholtz P."/>
            <person name="Kyrpides N.C."/>
            <person name="Klenk H.P."/>
            <person name="Detter J.C."/>
        </authorList>
    </citation>
    <scope>NUCLEOTIDE SEQUENCE [LARGE SCALE GENOMIC DNA]</scope>
    <source>
        <strain evidence="3">ATCC 43812 / DSM 4252 / R-10</strain>
    </source>
</reference>
<dbReference type="InterPro" id="IPR005519">
    <property type="entry name" value="Acid_phosphat_B-like"/>
</dbReference>
<evidence type="ECO:0000313" key="3">
    <source>
        <dbReference type="Proteomes" id="UP000002221"/>
    </source>
</evidence>
<dbReference type="AlphaFoldDB" id="D0MI21"/>
<dbReference type="InterPro" id="IPR006423">
    <property type="entry name" value="Lipo_e_P4"/>
</dbReference>
<dbReference type="SFLD" id="SFLDG01125">
    <property type="entry name" value="C1.1:_Acid_Phosphatase_Like"/>
    <property type="match status" value="1"/>
</dbReference>
<accession>D0MI21</accession>
<dbReference type="GO" id="GO:0009279">
    <property type="term" value="C:cell outer membrane"/>
    <property type="evidence" value="ECO:0007669"/>
    <property type="project" value="InterPro"/>
</dbReference>